<dbReference type="AlphaFoldDB" id="B7X587"/>
<dbReference type="InterPro" id="IPR013786">
    <property type="entry name" value="AcylCoA_DH/ox_N"/>
</dbReference>
<reference evidence="9 10" key="1">
    <citation type="journal article" date="2004" name="Appl. Environ. Microbiol.">
        <title>Mineralization of individual congeners of linear alkylbenzenesulfonate by defined pairs of heterotrophic bacteria.</title>
        <authorList>
            <person name="Schleheck D."/>
            <person name="Knepper T.P."/>
            <person name="Fischer K."/>
            <person name="Cook A.M."/>
        </authorList>
    </citation>
    <scope>NUCLEOTIDE SEQUENCE [LARGE SCALE GENOMIC DNA]</scope>
    <source>
        <strain evidence="10">DSM 14576 / KF-1</strain>
    </source>
</reference>
<feature type="domain" description="Acyl-CoA oxidase/dehydrogenase middle" evidence="7">
    <location>
        <begin position="475"/>
        <end position="569"/>
    </location>
</feature>
<dbReference type="RefSeq" id="WP_003060881.1">
    <property type="nucleotide sequence ID" value="NZ_AAUJ02000001.1"/>
</dbReference>
<dbReference type="Gene3D" id="1.20.140.10">
    <property type="entry name" value="Butyryl-CoA Dehydrogenase, subunit A, domain 3"/>
    <property type="match status" value="2"/>
</dbReference>
<gene>
    <name evidence="9" type="ORF">CtesDRAFT_PD5491</name>
</gene>
<feature type="domain" description="Acyl-CoA dehydrogenase/oxidase C-terminal" evidence="6">
    <location>
        <begin position="581"/>
        <end position="731"/>
    </location>
</feature>
<accession>B7X587</accession>
<evidence type="ECO:0000256" key="2">
    <source>
        <dbReference type="ARBA" id="ARBA00009347"/>
    </source>
</evidence>
<organism evidence="9 10">
    <name type="scientific">Comamonas testosteroni (strain DSM 14576 / KF-1)</name>
    <name type="common">Pseudomonas testosteroni</name>
    <dbReference type="NCBI Taxonomy" id="399795"/>
    <lineage>
        <taxon>Bacteria</taxon>
        <taxon>Pseudomonadati</taxon>
        <taxon>Pseudomonadota</taxon>
        <taxon>Betaproteobacteria</taxon>
        <taxon>Burkholderiales</taxon>
        <taxon>Comamonadaceae</taxon>
        <taxon>Comamonas</taxon>
    </lineage>
</organism>
<dbReference type="InterPro" id="IPR009075">
    <property type="entry name" value="AcylCo_DH/oxidase_C"/>
</dbReference>
<dbReference type="FunFam" id="2.40.110.10:FF:000002">
    <property type="entry name" value="Acyl-CoA dehydrogenase fadE12"/>
    <property type="match status" value="1"/>
</dbReference>
<dbReference type="GO" id="GO:0050660">
    <property type="term" value="F:flavin adenine dinucleotide binding"/>
    <property type="evidence" value="ECO:0007669"/>
    <property type="project" value="InterPro"/>
</dbReference>
<dbReference type="eggNOG" id="COG1960">
    <property type="taxonomic scope" value="Bacteria"/>
</dbReference>
<dbReference type="InterPro" id="IPR006091">
    <property type="entry name" value="Acyl-CoA_Oxase/DH_mid-dom"/>
</dbReference>
<dbReference type="SUPFAM" id="SSF56645">
    <property type="entry name" value="Acyl-CoA dehydrogenase NM domain-like"/>
    <property type="match status" value="2"/>
</dbReference>
<dbReference type="PANTHER" id="PTHR43292:SF3">
    <property type="entry name" value="ACYL-COA DEHYDROGENASE FADE29"/>
    <property type="match status" value="1"/>
</dbReference>
<keyword evidence="4" id="KW-0274">FAD</keyword>
<dbReference type="InterPro" id="IPR037069">
    <property type="entry name" value="AcylCoA_DH/ox_N_sf"/>
</dbReference>
<dbReference type="Gene3D" id="1.10.540.10">
    <property type="entry name" value="Acyl-CoA dehydrogenase/oxidase, N-terminal domain"/>
    <property type="match status" value="2"/>
</dbReference>
<dbReference type="InterPro" id="IPR036250">
    <property type="entry name" value="AcylCo_DH-like_C"/>
</dbReference>
<evidence type="ECO:0000259" key="8">
    <source>
        <dbReference type="Pfam" id="PF02771"/>
    </source>
</evidence>
<dbReference type="Gene3D" id="2.40.110.10">
    <property type="entry name" value="Butyryl-CoA Dehydrogenase, subunit A, domain 2"/>
    <property type="match status" value="1"/>
</dbReference>
<dbReference type="SUPFAM" id="SSF47203">
    <property type="entry name" value="Acyl-CoA dehydrogenase C-terminal domain-like"/>
    <property type="match status" value="2"/>
</dbReference>
<dbReference type="OrthoDB" id="9770681at2"/>
<evidence type="ECO:0000313" key="9">
    <source>
        <dbReference type="EMBL" id="EED70543.1"/>
    </source>
</evidence>
<dbReference type="PANTHER" id="PTHR43292">
    <property type="entry name" value="ACYL-COA DEHYDROGENASE"/>
    <property type="match status" value="1"/>
</dbReference>
<evidence type="ECO:0000256" key="3">
    <source>
        <dbReference type="ARBA" id="ARBA00022630"/>
    </source>
</evidence>
<comment type="caution">
    <text evidence="9">The sequence shown here is derived from an EMBL/GenBank/DDBJ whole genome shotgun (WGS) entry which is preliminary data.</text>
</comment>
<dbReference type="GO" id="GO:0005886">
    <property type="term" value="C:plasma membrane"/>
    <property type="evidence" value="ECO:0007669"/>
    <property type="project" value="TreeGrafter"/>
</dbReference>
<evidence type="ECO:0000259" key="6">
    <source>
        <dbReference type="Pfam" id="PF00441"/>
    </source>
</evidence>
<dbReference type="InterPro" id="IPR052161">
    <property type="entry name" value="Mycobact_Acyl-CoA_DH"/>
</dbReference>
<evidence type="ECO:0000256" key="5">
    <source>
        <dbReference type="ARBA" id="ARBA00023002"/>
    </source>
</evidence>
<comment type="cofactor">
    <cofactor evidence="1">
        <name>FAD</name>
        <dbReference type="ChEBI" id="CHEBI:57692"/>
    </cofactor>
</comment>
<dbReference type="EMBL" id="AAUJ02000001">
    <property type="protein sequence ID" value="EED70543.1"/>
    <property type="molecule type" value="Genomic_DNA"/>
</dbReference>
<evidence type="ECO:0000256" key="4">
    <source>
        <dbReference type="ARBA" id="ARBA00022827"/>
    </source>
</evidence>
<sequence length="737" mass="78701">MSEALPLVESEDLVLVRDSARGLLQDAWPASRAVAAAKDAAALKDMWRKAALQGWTALAPSQDEMGLAASIVLMQELGRAACPLPLADAVLANAVLAQAQGEAAAQLLASVQSGEAIVAWAADPHGGRVTDGATLDGTVSFVEHGAIATHFLVATGKGEIAIVPREAAGLAIDATPGLNVPPLSQLRFTRVDTFQRVTTSFDVGTLTPLMRLLLAARATGSAGYGLELLTDYAKVRSQFGHKIGSYQAIQHKLANCFTSVEICRLALVAAGRASQHERAYSAAVAAANAGQLLRDVVRELHHGFGGISFWDEHELPRHFRRIHGDLTRLGGVQQARRDVAALLLERGAVPDMALTPAADAFRAEVREWLAHNWDHAYPPETYALPVNHRKARQDFSRKVGAKGWLGVNWPKAYGGQGRTAFEHLAFEEEMAYAEAPVTFHHTSANMIGPTLVIHGSDAQKAFFLPGIARGDISIALGYSEPDHGSDLAGIRTSAKRTEDGGWVVNGQKIFTSTAGFSQYVWLAARTDPANQRHGGISVFLVPLDTPGITIQPMSGLNGHRANVVFFDDVKLPADALVGPENGGWKLITDALAFERVTLGAIGARARGYFDKLLAHVKADASLRSDPLVLDRIGGLGAEIEASRLLAVRTAQVVEQGEVPLWQAAMLKVYASELMERLSETAFDLLGPGATLAEGAQGALCDSVFEYGVRDALLYTIGGGTNEIQRTLIALRGLDLPR</sequence>
<evidence type="ECO:0000313" key="10">
    <source>
        <dbReference type="Proteomes" id="UP000003039"/>
    </source>
</evidence>
<dbReference type="Pfam" id="PF02770">
    <property type="entry name" value="Acyl-CoA_dh_M"/>
    <property type="match status" value="1"/>
</dbReference>
<comment type="similarity">
    <text evidence="2">Belongs to the acyl-CoA dehydrogenase family.</text>
</comment>
<dbReference type="InterPro" id="IPR009100">
    <property type="entry name" value="AcylCoA_DH/oxidase_NM_dom_sf"/>
</dbReference>
<evidence type="ECO:0000256" key="1">
    <source>
        <dbReference type="ARBA" id="ARBA00001974"/>
    </source>
</evidence>
<evidence type="ECO:0000259" key="7">
    <source>
        <dbReference type="Pfam" id="PF02770"/>
    </source>
</evidence>
<dbReference type="InterPro" id="IPR046373">
    <property type="entry name" value="Acyl-CoA_Oxase/DH_mid-dom_sf"/>
</dbReference>
<proteinExistence type="inferred from homology"/>
<feature type="domain" description="Acyl-CoA dehydrogenase/oxidase C-terminal" evidence="6">
    <location>
        <begin position="210"/>
        <end position="325"/>
    </location>
</feature>
<dbReference type="Proteomes" id="UP000003039">
    <property type="component" value="Unassembled WGS sequence"/>
</dbReference>
<keyword evidence="5" id="KW-0560">Oxidoreductase</keyword>
<dbReference type="Pfam" id="PF02771">
    <property type="entry name" value="Acyl-CoA_dh_N"/>
    <property type="match status" value="1"/>
</dbReference>
<dbReference type="Pfam" id="PF00441">
    <property type="entry name" value="Acyl-CoA_dh_1"/>
    <property type="match status" value="2"/>
</dbReference>
<keyword evidence="3" id="KW-0285">Flavoprotein</keyword>
<protein>
    <submittedName>
        <fullName evidence="9">Acyl-CoA dehydrogenase domain protein</fullName>
    </submittedName>
</protein>
<dbReference type="GO" id="GO:0016627">
    <property type="term" value="F:oxidoreductase activity, acting on the CH-CH group of donors"/>
    <property type="evidence" value="ECO:0007669"/>
    <property type="project" value="InterPro"/>
</dbReference>
<name>B7X587_COMTK</name>
<feature type="domain" description="Acyl-CoA dehydrogenase/oxidase N-terminal" evidence="8">
    <location>
        <begin position="356"/>
        <end position="471"/>
    </location>
</feature>